<feature type="domain" description="Transglycosylase SLT" evidence="2">
    <location>
        <begin position="98"/>
        <end position="204"/>
    </location>
</feature>
<dbReference type="Proteomes" id="UP000316626">
    <property type="component" value="Unassembled WGS sequence"/>
</dbReference>
<dbReference type="PANTHER" id="PTHR37423:SF2">
    <property type="entry name" value="MEMBRANE-BOUND LYTIC MUREIN TRANSGLYCOSYLASE C"/>
    <property type="match status" value="1"/>
</dbReference>
<evidence type="ECO:0000259" key="2">
    <source>
        <dbReference type="Pfam" id="PF01464"/>
    </source>
</evidence>
<dbReference type="SUPFAM" id="SSF53955">
    <property type="entry name" value="Lysozyme-like"/>
    <property type="match status" value="1"/>
</dbReference>
<dbReference type="Gene3D" id="1.10.530.10">
    <property type="match status" value="1"/>
</dbReference>
<dbReference type="PROSITE" id="PS00922">
    <property type="entry name" value="TRANSGLYCOSYLASE"/>
    <property type="match status" value="1"/>
</dbReference>
<accession>A0A544TRY4</accession>
<dbReference type="GO" id="GO:0016020">
    <property type="term" value="C:membrane"/>
    <property type="evidence" value="ECO:0007669"/>
    <property type="project" value="InterPro"/>
</dbReference>
<proteinExistence type="inferred from homology"/>
<dbReference type="EMBL" id="VDGI01000007">
    <property type="protein sequence ID" value="TQR20213.1"/>
    <property type="molecule type" value="Genomic_DNA"/>
</dbReference>
<protein>
    <submittedName>
        <fullName evidence="3">Lytic transglycosylase domain-containing protein</fullName>
    </submittedName>
</protein>
<dbReference type="InterPro" id="IPR000189">
    <property type="entry name" value="Transglyc_AS"/>
</dbReference>
<dbReference type="GO" id="GO:0000270">
    <property type="term" value="P:peptidoglycan metabolic process"/>
    <property type="evidence" value="ECO:0007669"/>
    <property type="project" value="InterPro"/>
</dbReference>
<evidence type="ECO:0000313" key="4">
    <source>
        <dbReference type="Proteomes" id="UP000316626"/>
    </source>
</evidence>
<dbReference type="AlphaFoldDB" id="A0A544TRY4"/>
<dbReference type="PANTHER" id="PTHR37423">
    <property type="entry name" value="SOLUBLE LYTIC MUREIN TRANSGLYCOSYLASE-RELATED"/>
    <property type="match status" value="1"/>
</dbReference>
<dbReference type="Pfam" id="PF01464">
    <property type="entry name" value="SLT"/>
    <property type="match status" value="1"/>
</dbReference>
<dbReference type="InterPro" id="IPR008258">
    <property type="entry name" value="Transglycosylase_SLT_dom_1"/>
</dbReference>
<dbReference type="InterPro" id="IPR023346">
    <property type="entry name" value="Lysozyme-like_dom_sf"/>
</dbReference>
<evidence type="ECO:0000256" key="1">
    <source>
        <dbReference type="ARBA" id="ARBA00007734"/>
    </source>
</evidence>
<organism evidence="3 4">
    <name type="scientific">Psychrobacillus vulpis</name>
    <dbReference type="NCBI Taxonomy" id="2325572"/>
    <lineage>
        <taxon>Bacteria</taxon>
        <taxon>Bacillati</taxon>
        <taxon>Bacillota</taxon>
        <taxon>Bacilli</taxon>
        <taxon>Bacillales</taxon>
        <taxon>Bacillaceae</taxon>
        <taxon>Psychrobacillus</taxon>
    </lineage>
</organism>
<keyword evidence="4" id="KW-1185">Reference proteome</keyword>
<comment type="caution">
    <text evidence="3">The sequence shown here is derived from an EMBL/GenBank/DDBJ whole genome shotgun (WGS) entry which is preliminary data.</text>
</comment>
<name>A0A544TRY4_9BACI</name>
<gene>
    <name evidence="3" type="ORF">FG384_08610</name>
</gene>
<dbReference type="GO" id="GO:0008933">
    <property type="term" value="F:peptidoglycan lytic transglycosylase activity"/>
    <property type="evidence" value="ECO:0007669"/>
    <property type="project" value="InterPro"/>
</dbReference>
<dbReference type="CDD" id="cd00254">
    <property type="entry name" value="LT-like"/>
    <property type="match status" value="1"/>
</dbReference>
<dbReference type="RefSeq" id="WP_142642191.1">
    <property type="nucleotide sequence ID" value="NZ_VDGI01000007.1"/>
</dbReference>
<evidence type="ECO:0000313" key="3">
    <source>
        <dbReference type="EMBL" id="TQR20213.1"/>
    </source>
</evidence>
<reference evidence="3 4" key="1">
    <citation type="submission" date="2019-06" db="EMBL/GenBank/DDBJ databases">
        <title>Psychrobacillus vulpis sp. nov., a new species isolated from feces of a red fox that inhabits in The Tablas de Daimiel Natural Park, Albacete, Spain.</title>
        <authorList>
            <person name="Rodriguez M."/>
            <person name="Reina J.C."/>
            <person name="Bejar V."/>
            <person name="Llamas I."/>
        </authorList>
    </citation>
    <scope>NUCLEOTIDE SEQUENCE [LARGE SCALE GENOMIC DNA]</scope>
    <source>
        <strain evidence="3 4">Z8</strain>
    </source>
</reference>
<comment type="similarity">
    <text evidence="1">Belongs to the transglycosylase Slt family.</text>
</comment>
<sequence length="216" mass="23506">MDIQSLKTLMEINAMQTLGSLQSSPSNSNNSSLFSELLGEVLHVNEDSSSLYNESSLIYSGNSPVFIPSNINFQNGSFTNAITSFSSKTGLSSNYDEIIQRASEKFNLPEKLISSVIKQESGFNASAISTAGASGLMQIMPGTAKYLGINNIFDPEENIMGGAKYLRQMLNQFDGNIETALAAYNAGPGAVKKYDGIPPYKETQDYVRKVMNYFQA</sequence>